<feature type="compositionally biased region" description="Low complexity" evidence="2">
    <location>
        <begin position="1584"/>
        <end position="1599"/>
    </location>
</feature>
<dbReference type="Pfam" id="PF02259">
    <property type="entry name" value="FAT"/>
    <property type="match status" value="1"/>
</dbReference>
<dbReference type="EMBL" id="AMQM01008097">
    <property type="status" value="NOT_ANNOTATED_CDS"/>
    <property type="molecule type" value="Genomic_DNA"/>
</dbReference>
<feature type="compositionally biased region" description="Low complexity" evidence="2">
    <location>
        <begin position="2357"/>
        <end position="2385"/>
    </location>
</feature>
<evidence type="ECO:0000313" key="8">
    <source>
        <dbReference type="Proteomes" id="UP000015101"/>
    </source>
</evidence>
<feature type="region of interest" description="Disordered" evidence="2">
    <location>
        <begin position="1563"/>
        <end position="1605"/>
    </location>
</feature>
<gene>
    <name evidence="7" type="primary">20213064</name>
    <name evidence="6" type="ORF">HELRODRAFT_194551</name>
</gene>
<dbReference type="SUPFAM" id="SSF48371">
    <property type="entry name" value="ARM repeat"/>
    <property type="match status" value="2"/>
</dbReference>
<dbReference type="CDD" id="cd05163">
    <property type="entry name" value="PIKK_TRRAP"/>
    <property type="match status" value="1"/>
</dbReference>
<dbReference type="InterPro" id="IPR046807">
    <property type="entry name" value="Tra1_central"/>
</dbReference>
<dbReference type="InParanoid" id="T1FW68"/>
<dbReference type="InterPro" id="IPR014009">
    <property type="entry name" value="PIK_FAT"/>
</dbReference>
<evidence type="ECO:0000313" key="7">
    <source>
        <dbReference type="EnsemblMetazoa" id="HelroP194551"/>
    </source>
</evidence>
<dbReference type="OMA" id="NEWNQMQ"/>
<sequence length="3048" mass="340442">MNPMVLLRDLTVEEMGDGRSTERQVRTSVTPKCLKLYEGVELRGKFRSAGSWYMAEVLEINVHFGNKVRDPGCVGLNSLQSGLHKQHMKDLFVELCLTVPVSTTSTRHHNRLSSLLPYLPMLMDPLVSALNGSQTLVSQGLRTLELCVDNLQPDFLFSHIEPVKAELMQALWRCLNNAPDSTAAVAYRVLGKFGGSNRKMLHAPQKLTIKDYNTVGPCVAITFLEGRSPINLPVDTAIETALNLLKTSLSSGASPSSSSSSSSLPPSTELYYQQHAWNFVRTYLISTLVSSGGKVGHDGGSGAGGGGGGDATSDSSFVSFAGGSGSASTFEDIYHYFSRYDLTAYTPQPNSTSLYICPDVHARRTHIKALCAMFVASSVKDLTDVNDFIISMVTHYALVAISQQIGPSSLNQDDLDSMMTLDPQTMIDAIINIIGGEERDLANISLLALATILKACKLPLFEYLSEKIVYLCYERAWYNKIGGCQLTEQQKVEFFTVSCSDCVKELCRHITSPNQLVREHSLAAATNQSLNCLMEPFKEVIMDVVPPKKHLLRYQPPQAQIGIMEGNAFCMCMEPHLVTLDMNVVEHQLFFKELCHLCDDDDAALLRMNCYKNVSDFVPLRISAIKVLSACHHVSEKQNNIFSILYKALNSTNVQLQDVALVCMKRFVSGCQVEISMVHTTMRPLLQHLSDFSNLNLHRIKTHLKKWFEFSSTPQKLCQIKATGQVLPVEQKICAAIIEMFHLIPAASQKMIDLLVMLVVKGEKDLFVASNSPFRPPTLKFLLRHPEATVDFFFSEGKLQDTSFNALFRWLLEQDKGQSFRDNLMTNPQRLLNLTVPPYKGSVDYPLWQEPSILLEILLSFFKHHPNELELLFHMLKCFTGRYMPQFTFFKEFLEETVSKTYSIEWKRNAFFKFVEIFHLKDWSQEVKSKILQHILIPCFAESFDRDEGEQLIGGPPTPDQESDDNVISIFINKVIDPDNPFGTSDAVRILLLQLSCLFVDKASKYIHDVANNLLKAHAVEARAIVRQALDVLTPVMPGRMEDENATAEHRKLAVDLAEVILNWEVQRLAEEGDESLKTASGGPEVSKPIDKAHCDTAVNFLLRIACQMTETPGSPSDQLSRRCILLLKKALSPQVWSNIDLKLNWFDKILMSVEGQQPNINHICTSLELLTFLTGILKKETILSSFKSLQRGVAACMTSTNIRIIRVVHTLLSNLMSIFPTEPAASTVASKFEELECLYACVSKLIYEGLANYEKLITSFMRVLQRLVREHLSSTTQSSPTSGTAPASSAAGSSTSAAASSSAAAAAAAAAASAAASPESTVSLCELLIISLDLVKNRTGVMNPEMRKGFLGNILVGLIEKSPDVKVIKAILKILDEWMKNKSPASVNQIPCLREKAFLLMKLMNFVEKRFPDDLEINAQFLELVHYLYSDETLKTTDLASKLEPAFLAGLRCVQPHIRKMFMTTFEASMRRRLFDRLHYIVTTQNWEAMGGHFWIKQCLELLFLVTNLNIDVNVSSANSFLAPISTSSLSSSSSSLMAATFPAATFSTAAPVAAASASAVPMEVESGDQSMEAGASREDSEQQQQQTSTSSPTSCPSAFSGDPSQQDCVMMQVSAMERMTLDVRKAAINMLTSRSVKFIQECQQVTDKTQVFIESLIQMCHNSTTLAYDTWIQFFPRVWATLNDKFQNFLKNELTPFIASGNHLVQRDSHPSAIKAFVEAMSYCGSPSLYIRPSILKYLAKSHNIWHRCLLCLEGQVYQGGLLGSQLFSKLNTQGLLPNATAAQSSATSKQMDALEAMVDLYGRLKEEDMVAGVWMKRCKYQATYTAIALEQHGLFFHAQEEYEKVMSQGQTDSIHTAIPNSLVAEFKLWENQWFRCSKEMNHWDLILEYSKNPDHLNPALMLESSWRQSQWQATKSALVLVEDGCPREDLWRINLYKGYLAVCHPEDQNLSSVGGGLLGLWDGRVMWWEGGSECTMLTTMVEKLVETSSGLAIKEWRRLPHIVSQIHVEYLQAAQLIIELQEAASLAASMQPSSMGREQSNHDIKAIIKTWRNRMPSITDDLSHWGHIFQWRQEHFQAITNIYEQLGTNDVSQQNASMLGVHHTAVGMVEFGKIARKHSLPSVCLDSLSKIHSIASVPVVDCYQKIRQQVKCYLLMSGNMGKSELQEGLEVIESTTLKYFTKEMISEFYALKGLFLVQMAKSEEANKAFSAAVQLHDAQVKAWFLWGEYLEALFIRERTMQLAISTIVCYLQACRNQNEIKSRKYIAKILWLLSYDDESNQLTEQLEKHSGGIPTAFWLVWIPQLLSCLIRSETRYVINLISKVGSVYPQAVYFPTRTLYLTLKVEQREIYNRSSSSATGTTTSTTTATTSTTTSSTAAAATSSTSSATAPLSVTPVTAMSSTSLLSPPPADMSHGNLAGLLNSPEHVGPMKATNSMWKCSRVMHMQRDTQPTVLSLLESIIDQMVWFRENCYEEVLRQLKQALSKCYTVAFESRGTVTDAQVTTNTLNFIKKIVSTFGVGVETSAAATAAATTATLSPGTSTSVGAPWSQQQQAMSSSLMSMFGNAGSESLARRCLTAAQDPIFQRMKAQFIVDFDFSAHGSTRLQNVMNKLKKWIRIMETRISSLPKTFLIEEKCRVLSYFNMSMLEIELPGEFLVPQQNGYYMKIERFLPQVDIVHKLNSATRRLYIRGQNGKIYPYLVVNNTCMNESRREERVYQLFRMMNVFLSKQKSLDTATQHSPSSLSLPPSPSSSPPSLQSLSSSSSLGDGQTFDPLLGAEGCGLESSPENCTKQSVDPDQPITRYYERLAAIQLRGSQPSHQVLCDLLRDVQANMVPRSVLKEWAIRNYAHATDYWTFRKNVTTHLGLLGLSEFVLHLTRLDPDMIHLHRDSGFVHAAYFKFDIDDETGDLNANRPVPFRLTPNLTEFMTQLNIIGPLLATMIATARCLVQPQYKLQSFLCAILRDEYMAWYKKKQEELNPGVQPPEIPGELLVQVVSKAVQAITIRLQNLAAFEGADSKVTTLVVAANSLDNLCRMDPAWHPWL</sequence>
<dbReference type="PANTHER" id="PTHR11139:SF1">
    <property type="entry name" value="TRANSFORMATION_TRANSCRIPTION DOMAIN-ASSOCIATED PROTEIN"/>
    <property type="match status" value="1"/>
</dbReference>
<dbReference type="InterPro" id="IPR050517">
    <property type="entry name" value="DDR_Repair_Kinase"/>
</dbReference>
<evidence type="ECO:0000256" key="2">
    <source>
        <dbReference type="SAM" id="MobiDB-lite"/>
    </source>
</evidence>
<dbReference type="InterPro" id="IPR000403">
    <property type="entry name" value="PI3/4_kinase_cat_dom"/>
</dbReference>
<dbReference type="GO" id="GO:0000124">
    <property type="term" value="C:SAGA complex"/>
    <property type="evidence" value="ECO:0000318"/>
    <property type="project" value="GO_Central"/>
</dbReference>
<evidence type="ECO:0000259" key="4">
    <source>
        <dbReference type="PROSITE" id="PS51189"/>
    </source>
</evidence>
<feature type="domain" description="FATC" evidence="5">
    <location>
        <begin position="2998"/>
        <end position="3048"/>
    </location>
</feature>
<dbReference type="PROSITE" id="PS51189">
    <property type="entry name" value="FAT"/>
    <property type="match status" value="1"/>
</dbReference>
<dbReference type="PROSITE" id="PS50290">
    <property type="entry name" value="PI3_4_KINASE_3"/>
    <property type="match status" value="1"/>
</dbReference>
<reference evidence="8" key="1">
    <citation type="submission" date="2012-12" db="EMBL/GenBank/DDBJ databases">
        <authorList>
            <person name="Hellsten U."/>
            <person name="Grimwood J."/>
            <person name="Chapman J.A."/>
            <person name="Shapiro H."/>
            <person name="Aerts A."/>
            <person name="Otillar R.P."/>
            <person name="Terry A.Y."/>
            <person name="Boore J.L."/>
            <person name="Simakov O."/>
            <person name="Marletaz F."/>
            <person name="Cho S.-J."/>
            <person name="Edsinger-Gonzales E."/>
            <person name="Havlak P."/>
            <person name="Kuo D.-H."/>
            <person name="Larsson T."/>
            <person name="Lv J."/>
            <person name="Arendt D."/>
            <person name="Savage R."/>
            <person name="Osoegawa K."/>
            <person name="de Jong P."/>
            <person name="Lindberg D.R."/>
            <person name="Seaver E.C."/>
            <person name="Weisblat D.A."/>
            <person name="Putnam N.H."/>
            <person name="Grigoriev I.V."/>
            <person name="Rokhsar D.S."/>
        </authorList>
    </citation>
    <scope>NUCLEOTIDE SEQUENCE</scope>
</reference>
<dbReference type="Pfam" id="PF20206">
    <property type="entry name" value="Tra1_ring"/>
    <property type="match status" value="4"/>
</dbReference>
<dbReference type="GO" id="GO:0006355">
    <property type="term" value="P:regulation of DNA-templated transcription"/>
    <property type="evidence" value="ECO:0000318"/>
    <property type="project" value="GO_Central"/>
</dbReference>
<dbReference type="InterPro" id="IPR016024">
    <property type="entry name" value="ARM-type_fold"/>
</dbReference>
<feature type="domain" description="PI3K/PI4K catalytic" evidence="3">
    <location>
        <begin position="2675"/>
        <end position="3012"/>
    </location>
</feature>
<feature type="region of interest" description="Disordered" evidence="2">
    <location>
        <begin position="2355"/>
        <end position="2385"/>
    </location>
</feature>
<dbReference type="EMBL" id="KB097722">
    <property type="protein sequence ID" value="ESN91105.1"/>
    <property type="molecule type" value="Genomic_DNA"/>
</dbReference>
<evidence type="ECO:0000259" key="3">
    <source>
        <dbReference type="PROSITE" id="PS50290"/>
    </source>
</evidence>
<reference evidence="6 8" key="2">
    <citation type="journal article" date="2013" name="Nature">
        <title>Insights into bilaterian evolution from three spiralian genomes.</title>
        <authorList>
            <person name="Simakov O."/>
            <person name="Marletaz F."/>
            <person name="Cho S.J."/>
            <person name="Edsinger-Gonzales E."/>
            <person name="Havlak P."/>
            <person name="Hellsten U."/>
            <person name="Kuo D.H."/>
            <person name="Larsson T."/>
            <person name="Lv J."/>
            <person name="Arendt D."/>
            <person name="Savage R."/>
            <person name="Osoegawa K."/>
            <person name="de Jong P."/>
            <person name="Grimwood J."/>
            <person name="Chapman J.A."/>
            <person name="Shapiro H."/>
            <person name="Aerts A."/>
            <person name="Otillar R.P."/>
            <person name="Terry A.Y."/>
            <person name="Boore J.L."/>
            <person name="Grigoriev I.V."/>
            <person name="Lindberg D.R."/>
            <person name="Seaver E.C."/>
            <person name="Weisblat D.A."/>
            <person name="Putnam N.H."/>
            <person name="Rokhsar D.S."/>
        </authorList>
    </citation>
    <scope>NUCLEOTIDE SEQUENCE</scope>
</reference>
<evidence type="ECO:0000256" key="1">
    <source>
        <dbReference type="ARBA" id="ARBA00007234"/>
    </source>
</evidence>
<feature type="compositionally biased region" description="Low complexity" evidence="2">
    <location>
        <begin position="2758"/>
        <end position="2770"/>
    </location>
</feature>
<dbReference type="eggNOG" id="KOG0889">
    <property type="taxonomic scope" value="Eukaryota"/>
</dbReference>
<dbReference type="InterPro" id="IPR046805">
    <property type="entry name" value="Tra1_ring"/>
</dbReference>
<accession>T1FW68</accession>
<dbReference type="STRING" id="6412.T1FW68"/>
<dbReference type="HOGENOM" id="CLU_000129_1_1_1"/>
<dbReference type="EnsemblMetazoa" id="HelroT194551">
    <property type="protein sequence ID" value="HelroP194551"/>
    <property type="gene ID" value="HelroG194551"/>
</dbReference>
<dbReference type="InterPro" id="IPR003152">
    <property type="entry name" value="FATC_dom"/>
</dbReference>
<comment type="similarity">
    <text evidence="1">Belongs to the PI3/PI4-kinase family. TRA1 subfamily.</text>
</comment>
<proteinExistence type="inferred from homology"/>
<dbReference type="Pfam" id="PF00454">
    <property type="entry name" value="PI3_PI4_kinase"/>
    <property type="match status" value="1"/>
</dbReference>
<dbReference type="InterPro" id="IPR011009">
    <property type="entry name" value="Kinase-like_dom_sf"/>
</dbReference>
<dbReference type="Pfam" id="PF20175">
    <property type="entry name" value="Tra1_central"/>
    <property type="match status" value="1"/>
</dbReference>
<dbReference type="OrthoDB" id="5570127at2759"/>
<dbReference type="PROSITE" id="PS51190">
    <property type="entry name" value="FATC"/>
    <property type="match status" value="1"/>
</dbReference>
<dbReference type="Proteomes" id="UP000015101">
    <property type="component" value="Unassembled WGS sequence"/>
</dbReference>
<dbReference type="KEGG" id="hro:HELRODRAFT_194551"/>
<reference evidence="7" key="3">
    <citation type="submission" date="2015-06" db="UniProtKB">
        <authorList>
            <consortium name="EnsemblMetazoa"/>
        </authorList>
    </citation>
    <scope>IDENTIFICATION</scope>
</reference>
<dbReference type="RefSeq" id="XP_009030810.1">
    <property type="nucleotide sequence ID" value="XM_009032562.1"/>
</dbReference>
<dbReference type="GO" id="GO:0140861">
    <property type="term" value="P:DNA repair-dependent chromatin remodeling"/>
    <property type="evidence" value="ECO:0000318"/>
    <property type="project" value="GO_Central"/>
</dbReference>
<dbReference type="SUPFAM" id="SSF56112">
    <property type="entry name" value="Protein kinase-like (PK-like)"/>
    <property type="match status" value="1"/>
</dbReference>
<dbReference type="GeneID" id="20213064"/>
<dbReference type="FunCoup" id="T1FW68">
    <property type="interactions" value="1189"/>
</dbReference>
<protein>
    <recommendedName>
        <fullName evidence="9">Non-specific serine/threonine protein kinase</fullName>
    </recommendedName>
</protein>
<dbReference type="PANTHER" id="PTHR11139">
    <property type="entry name" value="ATAXIA TELANGIECTASIA MUTATED ATM -RELATED"/>
    <property type="match status" value="1"/>
</dbReference>
<evidence type="ECO:0000313" key="6">
    <source>
        <dbReference type="EMBL" id="ESN91105.1"/>
    </source>
</evidence>
<feature type="domain" description="FAT" evidence="4">
    <location>
        <begin position="1737"/>
        <end position="2345"/>
    </location>
</feature>
<keyword evidence="8" id="KW-1185">Reference proteome</keyword>
<organism evidence="7 8">
    <name type="scientific">Helobdella robusta</name>
    <name type="common">Californian leech</name>
    <dbReference type="NCBI Taxonomy" id="6412"/>
    <lineage>
        <taxon>Eukaryota</taxon>
        <taxon>Metazoa</taxon>
        <taxon>Spiralia</taxon>
        <taxon>Lophotrochozoa</taxon>
        <taxon>Annelida</taxon>
        <taxon>Clitellata</taxon>
        <taxon>Hirudinea</taxon>
        <taxon>Rhynchobdellida</taxon>
        <taxon>Glossiphoniidae</taxon>
        <taxon>Helobdella</taxon>
    </lineage>
</organism>
<evidence type="ECO:0008006" key="9">
    <source>
        <dbReference type="Google" id="ProtNLM"/>
    </source>
</evidence>
<dbReference type="InterPro" id="IPR003151">
    <property type="entry name" value="PIK-rel_kinase_FAT"/>
</dbReference>
<dbReference type="CTD" id="20213064"/>
<dbReference type="SMART" id="SM01343">
    <property type="entry name" value="FATC"/>
    <property type="match status" value="1"/>
</dbReference>
<dbReference type="GO" id="GO:0005634">
    <property type="term" value="C:nucleus"/>
    <property type="evidence" value="ECO:0000318"/>
    <property type="project" value="GO_Central"/>
</dbReference>
<dbReference type="GO" id="GO:0035267">
    <property type="term" value="C:NuA4 histone acetyltransferase complex"/>
    <property type="evidence" value="ECO:0000318"/>
    <property type="project" value="GO_Central"/>
</dbReference>
<evidence type="ECO:0000259" key="5">
    <source>
        <dbReference type="PROSITE" id="PS51190"/>
    </source>
</evidence>
<feature type="region of interest" description="Disordered" evidence="2">
    <location>
        <begin position="2741"/>
        <end position="2771"/>
    </location>
</feature>
<name>T1FW68_HELRO</name>